<dbReference type="Ensembl" id="ENSSDUT00000007055.1">
    <property type="protein sequence ID" value="ENSSDUP00000006923.1"/>
    <property type="gene ID" value="ENSSDUG00000005106.1"/>
</dbReference>
<sequence length="132" mass="15293">MRYLNVKPLFYYCFLFVSEDLYQPRVKLLQPTPSELFMLGVLTLICLVSGYSPSNIIVYWEENGQRLQPTRYTNSAAWKYPGSSTYSMSSRPNVSKTEDKSSTYSCAVRHESSERPFESYINNVFGELRTII</sequence>
<keyword evidence="2" id="KW-0472">Membrane</keyword>
<dbReference type="PANTHER" id="PTHR23411">
    <property type="entry name" value="TAPASIN"/>
    <property type="match status" value="1"/>
</dbReference>
<keyword evidence="1" id="KW-0393">Immunoglobulin domain</keyword>
<keyword evidence="5" id="KW-1185">Reference proteome</keyword>
<dbReference type="Pfam" id="PF07654">
    <property type="entry name" value="C1-set"/>
    <property type="match status" value="1"/>
</dbReference>
<reference evidence="4" key="1">
    <citation type="submission" date="2025-08" db="UniProtKB">
        <authorList>
            <consortium name="Ensembl"/>
        </authorList>
    </citation>
    <scope>IDENTIFICATION</scope>
</reference>
<dbReference type="AlphaFoldDB" id="A0A3B4TLM3"/>
<dbReference type="PROSITE" id="PS50835">
    <property type="entry name" value="IG_LIKE"/>
    <property type="match status" value="1"/>
</dbReference>
<evidence type="ECO:0000259" key="3">
    <source>
        <dbReference type="PROSITE" id="PS50835"/>
    </source>
</evidence>
<evidence type="ECO:0000256" key="1">
    <source>
        <dbReference type="ARBA" id="ARBA00023319"/>
    </source>
</evidence>
<dbReference type="SMART" id="SM00407">
    <property type="entry name" value="IGc1"/>
    <property type="match status" value="1"/>
</dbReference>
<dbReference type="InterPro" id="IPR007110">
    <property type="entry name" value="Ig-like_dom"/>
</dbReference>
<name>A0A3B4TLM3_SERDU</name>
<dbReference type="Proteomes" id="UP000261420">
    <property type="component" value="Unplaced"/>
</dbReference>
<accession>A0A3B4TLM3</accession>
<dbReference type="InterPro" id="IPR013783">
    <property type="entry name" value="Ig-like_fold"/>
</dbReference>
<protein>
    <recommendedName>
        <fullName evidence="3">Ig-like domain-containing protein</fullName>
    </recommendedName>
</protein>
<feature type="domain" description="Ig-like" evidence="3">
    <location>
        <begin position="24"/>
        <end position="122"/>
    </location>
</feature>
<keyword evidence="2" id="KW-0812">Transmembrane</keyword>
<keyword evidence="2" id="KW-1133">Transmembrane helix</keyword>
<dbReference type="Gene3D" id="2.60.40.10">
    <property type="entry name" value="Immunoglobulins"/>
    <property type="match status" value="1"/>
</dbReference>
<feature type="transmembrane region" description="Helical" evidence="2">
    <location>
        <begin position="36"/>
        <end position="60"/>
    </location>
</feature>
<organism evidence="4 5">
    <name type="scientific">Seriola dumerili</name>
    <name type="common">Greater amberjack</name>
    <name type="synonym">Caranx dumerili</name>
    <dbReference type="NCBI Taxonomy" id="41447"/>
    <lineage>
        <taxon>Eukaryota</taxon>
        <taxon>Metazoa</taxon>
        <taxon>Chordata</taxon>
        <taxon>Craniata</taxon>
        <taxon>Vertebrata</taxon>
        <taxon>Euteleostomi</taxon>
        <taxon>Actinopterygii</taxon>
        <taxon>Neopterygii</taxon>
        <taxon>Teleostei</taxon>
        <taxon>Neoteleostei</taxon>
        <taxon>Acanthomorphata</taxon>
        <taxon>Carangaria</taxon>
        <taxon>Carangiformes</taxon>
        <taxon>Carangidae</taxon>
        <taxon>Seriola</taxon>
    </lineage>
</organism>
<dbReference type="SUPFAM" id="SSF48726">
    <property type="entry name" value="Immunoglobulin"/>
    <property type="match status" value="1"/>
</dbReference>
<dbReference type="CDD" id="cd00098">
    <property type="entry name" value="IgC1"/>
    <property type="match status" value="1"/>
</dbReference>
<proteinExistence type="predicted"/>
<evidence type="ECO:0000313" key="4">
    <source>
        <dbReference type="Ensembl" id="ENSSDUP00000006923.1"/>
    </source>
</evidence>
<dbReference type="InterPro" id="IPR050380">
    <property type="entry name" value="Immune_Resp_Modulators"/>
</dbReference>
<dbReference type="InterPro" id="IPR036179">
    <property type="entry name" value="Ig-like_dom_sf"/>
</dbReference>
<dbReference type="InterPro" id="IPR003597">
    <property type="entry name" value="Ig_C1-set"/>
</dbReference>
<dbReference type="OMA" id="NGDNFSC"/>
<dbReference type="GeneTree" id="ENSGT00940000177284"/>
<evidence type="ECO:0000256" key="2">
    <source>
        <dbReference type="SAM" id="Phobius"/>
    </source>
</evidence>
<reference evidence="4" key="2">
    <citation type="submission" date="2025-09" db="UniProtKB">
        <authorList>
            <consortium name="Ensembl"/>
        </authorList>
    </citation>
    <scope>IDENTIFICATION</scope>
</reference>
<evidence type="ECO:0000313" key="5">
    <source>
        <dbReference type="Proteomes" id="UP000261420"/>
    </source>
</evidence>